<proteinExistence type="predicted"/>
<keyword evidence="2" id="KW-1185">Reference proteome</keyword>
<comment type="caution">
    <text evidence="1">The sequence shown here is derived from an EMBL/GenBank/DDBJ whole genome shotgun (WGS) entry which is preliminary data.</text>
</comment>
<evidence type="ECO:0000313" key="2">
    <source>
        <dbReference type="Proteomes" id="UP001153678"/>
    </source>
</evidence>
<evidence type="ECO:0000313" key="1">
    <source>
        <dbReference type="EMBL" id="CAI2179933.1"/>
    </source>
</evidence>
<gene>
    <name evidence="1" type="ORF">FWILDA_LOCUS9334</name>
</gene>
<sequence>MKKEPYGIRLRDRGKDRLYRAIKIKITAEEDFFSSFLKLPEVVNFKPDDLFMRGINTVKQGNSELFRFIGKKIMWKVIGINNTHLIHKIVEDAL</sequence>
<protein>
    <submittedName>
        <fullName evidence="1">9932_t:CDS:1</fullName>
    </submittedName>
</protein>
<dbReference type="Proteomes" id="UP001153678">
    <property type="component" value="Unassembled WGS sequence"/>
</dbReference>
<dbReference type="AlphaFoldDB" id="A0A9W4WR18"/>
<name>A0A9W4WR18_9GLOM</name>
<organism evidence="1 2">
    <name type="scientific">Funneliformis geosporum</name>
    <dbReference type="NCBI Taxonomy" id="1117311"/>
    <lineage>
        <taxon>Eukaryota</taxon>
        <taxon>Fungi</taxon>
        <taxon>Fungi incertae sedis</taxon>
        <taxon>Mucoromycota</taxon>
        <taxon>Glomeromycotina</taxon>
        <taxon>Glomeromycetes</taxon>
        <taxon>Glomerales</taxon>
        <taxon>Glomeraceae</taxon>
        <taxon>Funneliformis</taxon>
    </lineage>
</organism>
<reference evidence="1" key="1">
    <citation type="submission" date="2022-08" db="EMBL/GenBank/DDBJ databases">
        <authorList>
            <person name="Kallberg Y."/>
            <person name="Tangrot J."/>
            <person name="Rosling A."/>
        </authorList>
    </citation>
    <scope>NUCLEOTIDE SEQUENCE</scope>
    <source>
        <strain evidence="1">Wild A</strain>
    </source>
</reference>
<dbReference type="EMBL" id="CAMKVN010002181">
    <property type="protein sequence ID" value="CAI2179933.1"/>
    <property type="molecule type" value="Genomic_DNA"/>
</dbReference>
<accession>A0A9W4WR18</accession>